<dbReference type="RefSeq" id="WP_382397610.1">
    <property type="nucleotide sequence ID" value="NZ_JBHSWH010000001.1"/>
</dbReference>
<dbReference type="InterPro" id="IPR007362">
    <property type="entry name" value="DUF429"/>
</dbReference>
<gene>
    <name evidence="1" type="ORF">ACFQDH_00935</name>
</gene>
<dbReference type="InterPro" id="IPR008306">
    <property type="entry name" value="UCP018008"/>
</dbReference>
<name>A0ABW2AAH0_9MICO</name>
<protein>
    <submittedName>
        <fullName evidence="1">DUF429 domain-containing protein</fullName>
    </submittedName>
</protein>
<reference evidence="2" key="1">
    <citation type="journal article" date="2019" name="Int. J. Syst. Evol. Microbiol.">
        <title>The Global Catalogue of Microorganisms (GCM) 10K type strain sequencing project: providing services to taxonomists for standard genome sequencing and annotation.</title>
        <authorList>
            <consortium name="The Broad Institute Genomics Platform"/>
            <consortium name="The Broad Institute Genome Sequencing Center for Infectious Disease"/>
            <person name="Wu L."/>
            <person name="Ma J."/>
        </authorList>
    </citation>
    <scope>NUCLEOTIDE SEQUENCE [LARGE SCALE GENOMIC DNA]</scope>
    <source>
        <strain evidence="2">CCUG 58127</strain>
    </source>
</reference>
<dbReference type="PIRSF" id="PIRSF018008">
    <property type="entry name" value="UCP018008"/>
    <property type="match status" value="1"/>
</dbReference>
<organism evidence="1 2">
    <name type="scientific">Flexivirga alba</name>
    <dbReference type="NCBI Taxonomy" id="702742"/>
    <lineage>
        <taxon>Bacteria</taxon>
        <taxon>Bacillati</taxon>
        <taxon>Actinomycetota</taxon>
        <taxon>Actinomycetes</taxon>
        <taxon>Micrococcales</taxon>
        <taxon>Dermacoccaceae</taxon>
        <taxon>Flexivirga</taxon>
    </lineage>
</organism>
<evidence type="ECO:0000313" key="2">
    <source>
        <dbReference type="Proteomes" id="UP001596298"/>
    </source>
</evidence>
<dbReference type="EMBL" id="JBHSWH010000001">
    <property type="protein sequence ID" value="MFC6703873.1"/>
    <property type="molecule type" value="Genomic_DNA"/>
</dbReference>
<dbReference type="Proteomes" id="UP001596298">
    <property type="component" value="Unassembled WGS sequence"/>
</dbReference>
<comment type="caution">
    <text evidence="1">The sequence shown here is derived from an EMBL/GenBank/DDBJ whole genome shotgun (WGS) entry which is preliminary data.</text>
</comment>
<proteinExistence type="predicted"/>
<keyword evidence="2" id="KW-1185">Reference proteome</keyword>
<sequence length="260" mass="28048">MHFVGIDLAWGLKNPTGVAVLDETGTLCHASAVRTDDEIVAVVRAAVPGGCLVGIDAPLIVVNPKGSRAAERALGRDFAAYEAGAHPSNTGNPAFADGTRAGRIAGLLDLDMDPESHGPRRALEVYPHAATVALFRLGRSLKYKNKPGRSVDQLQAEMLTLIRLLESLETAKPALRLKHSAHWQQLADSVQSATQKAQLRRAEDAIDAVICAYVAMLAHEAPERVTRYGDYATGYIVTPTLPEGMQPSRRSAKGRAERRW</sequence>
<dbReference type="Pfam" id="PF04250">
    <property type="entry name" value="DUF429"/>
    <property type="match status" value="1"/>
</dbReference>
<accession>A0ABW2AAH0</accession>
<evidence type="ECO:0000313" key="1">
    <source>
        <dbReference type="EMBL" id="MFC6703873.1"/>
    </source>
</evidence>